<keyword evidence="1" id="KW-0539">Nucleus</keyword>
<feature type="DNA-binding region" description="DM" evidence="1">
    <location>
        <begin position="80"/>
        <end position="126"/>
    </location>
</feature>
<keyword evidence="1" id="KW-0479">Metal-binding</keyword>
<dbReference type="PROSITE" id="PS50809">
    <property type="entry name" value="DM_2"/>
    <property type="match status" value="1"/>
</dbReference>
<evidence type="ECO:0000259" key="2">
    <source>
        <dbReference type="PROSITE" id="PS50809"/>
    </source>
</evidence>
<dbReference type="Proteomes" id="UP001054837">
    <property type="component" value="Unassembled WGS sequence"/>
</dbReference>
<sequence>MIATTTLLMPSGRINLDCLERHSTVTQFFALQECWTKATGCLQRDCSTHGGIDTQLPETHTMRKADSQSKIDSDRKKPQCAKCRFHGKKLDLEHHKPCPNDKCRCRLCVFMTCCRKCMAVKTQINRRLDSRRTLRDIIERLPPKPFFDFNTKETEDMPEQELVIRNRFGSPGYLESPPGEFVYDWNAM</sequence>
<dbReference type="GO" id="GO:0006355">
    <property type="term" value="P:regulation of DNA-templated transcription"/>
    <property type="evidence" value="ECO:0007669"/>
    <property type="project" value="InterPro"/>
</dbReference>
<feature type="domain" description="DM" evidence="2">
    <location>
        <begin position="80"/>
        <end position="126"/>
    </location>
</feature>
<comment type="subcellular location">
    <subcellularLocation>
        <location evidence="1">Nucleus</location>
    </subcellularLocation>
</comment>
<comment type="caution">
    <text evidence="3">The sequence shown here is derived from an EMBL/GenBank/DDBJ whole genome shotgun (WGS) entry which is preliminary data.</text>
</comment>
<dbReference type="AlphaFoldDB" id="A0AAV4TEA4"/>
<evidence type="ECO:0000313" key="4">
    <source>
        <dbReference type="Proteomes" id="UP001054837"/>
    </source>
</evidence>
<reference evidence="3 4" key="1">
    <citation type="submission" date="2021-06" db="EMBL/GenBank/DDBJ databases">
        <title>Caerostris darwini draft genome.</title>
        <authorList>
            <person name="Kono N."/>
            <person name="Arakawa K."/>
        </authorList>
    </citation>
    <scope>NUCLEOTIDE SEQUENCE [LARGE SCALE GENOMIC DNA]</scope>
</reference>
<accession>A0AAV4TEA4</accession>
<evidence type="ECO:0000256" key="1">
    <source>
        <dbReference type="PROSITE-ProRule" id="PRU00070"/>
    </source>
</evidence>
<keyword evidence="4" id="KW-1185">Reference proteome</keyword>
<dbReference type="EMBL" id="BPLQ01009548">
    <property type="protein sequence ID" value="GIY44610.1"/>
    <property type="molecule type" value="Genomic_DNA"/>
</dbReference>
<keyword evidence="1" id="KW-0862">Zinc</keyword>
<evidence type="ECO:0000313" key="3">
    <source>
        <dbReference type="EMBL" id="GIY44610.1"/>
    </source>
</evidence>
<protein>
    <recommendedName>
        <fullName evidence="2">DM domain-containing protein</fullName>
    </recommendedName>
</protein>
<organism evidence="3 4">
    <name type="scientific">Caerostris darwini</name>
    <dbReference type="NCBI Taxonomy" id="1538125"/>
    <lineage>
        <taxon>Eukaryota</taxon>
        <taxon>Metazoa</taxon>
        <taxon>Ecdysozoa</taxon>
        <taxon>Arthropoda</taxon>
        <taxon>Chelicerata</taxon>
        <taxon>Arachnida</taxon>
        <taxon>Araneae</taxon>
        <taxon>Araneomorphae</taxon>
        <taxon>Entelegynae</taxon>
        <taxon>Araneoidea</taxon>
        <taxon>Araneidae</taxon>
        <taxon>Caerostris</taxon>
    </lineage>
</organism>
<dbReference type="GO" id="GO:0005634">
    <property type="term" value="C:nucleus"/>
    <property type="evidence" value="ECO:0007669"/>
    <property type="project" value="UniProtKB-SubCell"/>
</dbReference>
<keyword evidence="1" id="KW-0238">DNA-binding</keyword>
<dbReference type="GO" id="GO:0043565">
    <property type="term" value="F:sequence-specific DNA binding"/>
    <property type="evidence" value="ECO:0007669"/>
    <property type="project" value="InterPro"/>
</dbReference>
<gene>
    <name evidence="3" type="ORF">CDAR_2821</name>
</gene>
<dbReference type="InterPro" id="IPR001275">
    <property type="entry name" value="DM_DNA-bd"/>
</dbReference>
<proteinExistence type="predicted"/>
<name>A0AAV4TEA4_9ARAC</name>
<dbReference type="GO" id="GO:0046872">
    <property type="term" value="F:metal ion binding"/>
    <property type="evidence" value="ECO:0007669"/>
    <property type="project" value="UniProtKB-KW"/>
</dbReference>